<dbReference type="GO" id="GO:0008168">
    <property type="term" value="F:methyltransferase activity"/>
    <property type="evidence" value="ECO:0007669"/>
    <property type="project" value="UniProtKB-KW"/>
</dbReference>
<reference evidence="9" key="1">
    <citation type="journal article" date="2019" name="Int. J. Syst. Evol. Microbiol.">
        <title>The Global Catalogue of Microorganisms (GCM) 10K type strain sequencing project: providing services to taxonomists for standard genome sequencing and annotation.</title>
        <authorList>
            <consortium name="The Broad Institute Genomics Platform"/>
            <consortium name="The Broad Institute Genome Sequencing Center for Infectious Disease"/>
            <person name="Wu L."/>
            <person name="Ma J."/>
        </authorList>
    </citation>
    <scope>NUCLEOTIDE SEQUENCE [LARGE SCALE GENOMIC DNA]</scope>
    <source>
        <strain evidence="9">JCM 12607</strain>
    </source>
</reference>
<comment type="caution">
    <text evidence="8">The sequence shown here is derived from an EMBL/GenBank/DDBJ whole genome shotgun (WGS) entry which is preliminary data.</text>
</comment>
<evidence type="ECO:0000256" key="4">
    <source>
        <dbReference type="ARBA" id="ARBA00022691"/>
    </source>
</evidence>
<proteinExistence type="predicted"/>
<sequence length="251" mass="27760">MPRGGVLRILAPARSTRSRFLSRCGVEPPYLTVKDRSLSTLYHDAYVSCRGKYALTAPFTERAFELAAAGRNSGYVGLLMANSFMKREFGRPLVEHVLSRVDVSRIIDTSGAYLPGHGTPTVVLTGRNHEPDPKVPVYLVVGKEGEPALPEVPSHGLVWQSLRAMSDRSVATENRWTRSFFQQRSELAHFPWSLTDPTSRDLLRRMEQGKGSVNALPGSATKRLRDPMTSSALRSSHSNGPGPSRKPVYRS</sequence>
<keyword evidence="2 8" id="KW-0489">Methyltransferase</keyword>
<evidence type="ECO:0000259" key="7">
    <source>
        <dbReference type="Pfam" id="PF07669"/>
    </source>
</evidence>
<gene>
    <name evidence="8" type="ORF">ACFQ2K_30445</name>
</gene>
<dbReference type="EMBL" id="JBHTGL010000008">
    <property type="protein sequence ID" value="MFD0626390.1"/>
    <property type="molecule type" value="Genomic_DNA"/>
</dbReference>
<protein>
    <recommendedName>
        <fullName evidence="1">site-specific DNA-methyltransferase (adenine-specific)</fullName>
        <ecNumber evidence="1">2.1.1.72</ecNumber>
    </recommendedName>
</protein>
<evidence type="ECO:0000313" key="8">
    <source>
        <dbReference type="EMBL" id="MFD0626390.1"/>
    </source>
</evidence>
<keyword evidence="3" id="KW-0808">Transferase</keyword>
<evidence type="ECO:0000256" key="5">
    <source>
        <dbReference type="ARBA" id="ARBA00047942"/>
    </source>
</evidence>
<evidence type="ECO:0000256" key="2">
    <source>
        <dbReference type="ARBA" id="ARBA00022603"/>
    </source>
</evidence>
<dbReference type="SUPFAM" id="SSF53335">
    <property type="entry name" value="S-adenosyl-L-methionine-dependent methyltransferases"/>
    <property type="match status" value="1"/>
</dbReference>
<dbReference type="InterPro" id="IPR029063">
    <property type="entry name" value="SAM-dependent_MTases_sf"/>
</dbReference>
<dbReference type="InterPro" id="IPR011639">
    <property type="entry name" value="MethylTrfase_TaqI-like_dom"/>
</dbReference>
<dbReference type="Pfam" id="PF07669">
    <property type="entry name" value="Eco57I"/>
    <property type="match status" value="1"/>
</dbReference>
<feature type="compositionally biased region" description="Polar residues" evidence="6">
    <location>
        <begin position="228"/>
        <end position="241"/>
    </location>
</feature>
<keyword evidence="4" id="KW-0949">S-adenosyl-L-methionine</keyword>
<dbReference type="GO" id="GO:0032259">
    <property type="term" value="P:methylation"/>
    <property type="evidence" value="ECO:0007669"/>
    <property type="project" value="UniProtKB-KW"/>
</dbReference>
<evidence type="ECO:0000256" key="6">
    <source>
        <dbReference type="SAM" id="MobiDB-lite"/>
    </source>
</evidence>
<evidence type="ECO:0000256" key="1">
    <source>
        <dbReference type="ARBA" id="ARBA00011900"/>
    </source>
</evidence>
<feature type="domain" description="Type II methyltransferase M.TaqI-like" evidence="7">
    <location>
        <begin position="28"/>
        <end position="110"/>
    </location>
</feature>
<dbReference type="PANTHER" id="PTHR33841">
    <property type="entry name" value="DNA METHYLTRANSFERASE YEEA-RELATED"/>
    <property type="match status" value="1"/>
</dbReference>
<organism evidence="8 9">
    <name type="scientific">Streptomyces sanglieri</name>
    <dbReference type="NCBI Taxonomy" id="193460"/>
    <lineage>
        <taxon>Bacteria</taxon>
        <taxon>Bacillati</taxon>
        <taxon>Actinomycetota</taxon>
        <taxon>Actinomycetes</taxon>
        <taxon>Kitasatosporales</taxon>
        <taxon>Streptomycetaceae</taxon>
        <taxon>Streptomyces</taxon>
    </lineage>
</organism>
<feature type="region of interest" description="Disordered" evidence="6">
    <location>
        <begin position="210"/>
        <end position="251"/>
    </location>
</feature>
<comment type="catalytic activity">
    <reaction evidence="5">
        <text>a 2'-deoxyadenosine in DNA + S-adenosyl-L-methionine = an N(6)-methyl-2'-deoxyadenosine in DNA + S-adenosyl-L-homocysteine + H(+)</text>
        <dbReference type="Rhea" id="RHEA:15197"/>
        <dbReference type="Rhea" id="RHEA-COMP:12418"/>
        <dbReference type="Rhea" id="RHEA-COMP:12419"/>
        <dbReference type="ChEBI" id="CHEBI:15378"/>
        <dbReference type="ChEBI" id="CHEBI:57856"/>
        <dbReference type="ChEBI" id="CHEBI:59789"/>
        <dbReference type="ChEBI" id="CHEBI:90615"/>
        <dbReference type="ChEBI" id="CHEBI:90616"/>
        <dbReference type="EC" id="2.1.1.72"/>
    </reaction>
</comment>
<name>A0ABW2WYT8_9ACTN</name>
<accession>A0ABW2WYT8</accession>
<dbReference type="EC" id="2.1.1.72" evidence="1"/>
<dbReference type="InterPro" id="IPR050953">
    <property type="entry name" value="N4_N6_ade-DNA_methylase"/>
</dbReference>
<dbReference type="Proteomes" id="UP001596915">
    <property type="component" value="Unassembled WGS sequence"/>
</dbReference>
<dbReference type="Gene3D" id="3.40.50.150">
    <property type="entry name" value="Vaccinia Virus protein VP39"/>
    <property type="match status" value="1"/>
</dbReference>
<evidence type="ECO:0000256" key="3">
    <source>
        <dbReference type="ARBA" id="ARBA00022679"/>
    </source>
</evidence>
<evidence type="ECO:0000313" key="9">
    <source>
        <dbReference type="Proteomes" id="UP001596915"/>
    </source>
</evidence>
<dbReference type="PANTHER" id="PTHR33841:SF1">
    <property type="entry name" value="DNA METHYLTRANSFERASE A"/>
    <property type="match status" value="1"/>
</dbReference>
<keyword evidence="9" id="KW-1185">Reference proteome</keyword>